<comment type="caution">
    <text evidence="1">The sequence shown here is derived from an EMBL/GenBank/DDBJ whole genome shotgun (WGS) entry which is preliminary data.</text>
</comment>
<evidence type="ECO:0000313" key="2">
    <source>
        <dbReference type="Proteomes" id="UP000091857"/>
    </source>
</evidence>
<gene>
    <name evidence="1" type="ORF">MANES_08G133611v8</name>
</gene>
<accession>A0ACB7HAX7</accession>
<dbReference type="Proteomes" id="UP000091857">
    <property type="component" value="Chromosome 8"/>
</dbReference>
<keyword evidence="2" id="KW-1185">Reference proteome</keyword>
<reference evidence="2" key="1">
    <citation type="journal article" date="2016" name="Nat. Biotechnol.">
        <title>Sequencing wild and cultivated cassava and related species reveals extensive interspecific hybridization and genetic diversity.</title>
        <authorList>
            <person name="Bredeson J.V."/>
            <person name="Lyons J.B."/>
            <person name="Prochnik S.E."/>
            <person name="Wu G.A."/>
            <person name="Ha C.M."/>
            <person name="Edsinger-Gonzales E."/>
            <person name="Grimwood J."/>
            <person name="Schmutz J."/>
            <person name="Rabbi I.Y."/>
            <person name="Egesi C."/>
            <person name="Nauluvula P."/>
            <person name="Lebot V."/>
            <person name="Ndunguru J."/>
            <person name="Mkamilo G."/>
            <person name="Bart R.S."/>
            <person name="Setter T.L."/>
            <person name="Gleadow R.M."/>
            <person name="Kulakow P."/>
            <person name="Ferguson M.E."/>
            <person name="Rounsley S."/>
            <person name="Rokhsar D.S."/>
        </authorList>
    </citation>
    <scope>NUCLEOTIDE SEQUENCE [LARGE SCALE GENOMIC DNA]</scope>
    <source>
        <strain evidence="2">cv. AM560-2</strain>
    </source>
</reference>
<protein>
    <submittedName>
        <fullName evidence="1">Uncharacterized protein</fullName>
    </submittedName>
</protein>
<dbReference type="EMBL" id="CM004394">
    <property type="protein sequence ID" value="KAG8649747.1"/>
    <property type="molecule type" value="Genomic_DNA"/>
</dbReference>
<proteinExistence type="predicted"/>
<name>A0ACB7HAX7_MANES</name>
<evidence type="ECO:0000313" key="1">
    <source>
        <dbReference type="EMBL" id="KAG8649747.1"/>
    </source>
</evidence>
<organism evidence="1 2">
    <name type="scientific">Manihot esculenta</name>
    <name type="common">Cassava</name>
    <name type="synonym">Jatropha manihot</name>
    <dbReference type="NCBI Taxonomy" id="3983"/>
    <lineage>
        <taxon>Eukaryota</taxon>
        <taxon>Viridiplantae</taxon>
        <taxon>Streptophyta</taxon>
        <taxon>Embryophyta</taxon>
        <taxon>Tracheophyta</taxon>
        <taxon>Spermatophyta</taxon>
        <taxon>Magnoliopsida</taxon>
        <taxon>eudicotyledons</taxon>
        <taxon>Gunneridae</taxon>
        <taxon>Pentapetalae</taxon>
        <taxon>rosids</taxon>
        <taxon>fabids</taxon>
        <taxon>Malpighiales</taxon>
        <taxon>Euphorbiaceae</taxon>
        <taxon>Crotonoideae</taxon>
        <taxon>Manihoteae</taxon>
        <taxon>Manihot</taxon>
    </lineage>
</organism>
<sequence length="38" mass="4449">MDAFLLSLPLLGFSIKEMMWFPSLAQPSLKIWRTTLEH</sequence>